<feature type="compositionally biased region" description="Polar residues" evidence="3">
    <location>
        <begin position="149"/>
        <end position="172"/>
    </location>
</feature>
<reference evidence="4" key="5">
    <citation type="submission" date="2025-09" db="UniProtKB">
        <authorList>
            <consortium name="Ensembl"/>
        </authorList>
    </citation>
    <scope>IDENTIFICATION</scope>
</reference>
<evidence type="ECO:0000256" key="3">
    <source>
        <dbReference type="SAM" id="MobiDB-lite"/>
    </source>
</evidence>
<sequence length="316" mass="35341">MFPTPESTAENELSSLRQQRTEPKATTTKDSTITRQASVTGTSTVPSATDNKERRRSYLTPVRDEESESQRKARSRHARQSRRSTQGVTLTDLKEAEKTLGLSGDKKTPEQPEKREEETEQKRDLPEREKWRSFVTDSKPLQEAGSRLRFSSSEGFDSSQPRTPTYTRQAVPSLSTLLHLDKEAESEGGNREGDSDSRNQNRLSVRDRRKARKERRWTGAPNSTEVRGLLSRPWPCALVCVSVCACLPACVCVYLSGCVRVSVCLCLCAYIRVCVSTCVCLRVSHCLCLLRSMNCLLPMPTAIFSILVYADSGLPS</sequence>
<dbReference type="PANTHER" id="PTHR24179:SF27">
    <property type="entry name" value="PROTEIN PHOSPHATASE 1 REGULATORY SUBUNIT 12C"/>
    <property type="match status" value="1"/>
</dbReference>
<accession>A0A4W3IM14</accession>
<feature type="compositionally biased region" description="Basic and acidic residues" evidence="3">
    <location>
        <begin position="92"/>
        <end position="132"/>
    </location>
</feature>
<keyword evidence="1" id="KW-0677">Repeat</keyword>
<keyword evidence="2" id="KW-0040">ANK repeat</keyword>
<evidence type="ECO:0000256" key="2">
    <source>
        <dbReference type="ARBA" id="ARBA00023043"/>
    </source>
</evidence>
<reference evidence="5" key="2">
    <citation type="journal article" date="2007" name="PLoS Biol.">
        <title>Survey sequencing and comparative analysis of the elephant shark (Callorhinchus milii) genome.</title>
        <authorList>
            <person name="Venkatesh B."/>
            <person name="Kirkness E.F."/>
            <person name="Loh Y.H."/>
            <person name="Halpern A.L."/>
            <person name="Lee A.P."/>
            <person name="Johnson J."/>
            <person name="Dandona N."/>
            <person name="Viswanathan L.D."/>
            <person name="Tay A."/>
            <person name="Venter J.C."/>
            <person name="Strausberg R.L."/>
            <person name="Brenner S."/>
        </authorList>
    </citation>
    <scope>NUCLEOTIDE SEQUENCE [LARGE SCALE GENOMIC DNA]</scope>
</reference>
<feature type="region of interest" description="Disordered" evidence="3">
    <location>
        <begin position="184"/>
        <end position="217"/>
    </location>
</feature>
<evidence type="ECO:0000256" key="1">
    <source>
        <dbReference type="ARBA" id="ARBA00022737"/>
    </source>
</evidence>
<feature type="region of interest" description="Disordered" evidence="3">
    <location>
        <begin position="1"/>
        <end position="172"/>
    </location>
</feature>
<feature type="compositionally biased region" description="Polar residues" evidence="3">
    <location>
        <begin position="1"/>
        <end position="49"/>
    </location>
</feature>
<name>A0A4W3IM14_CALMI</name>
<feature type="compositionally biased region" description="Basic and acidic residues" evidence="3">
    <location>
        <begin position="184"/>
        <end position="199"/>
    </location>
</feature>
<dbReference type="Proteomes" id="UP000314986">
    <property type="component" value="Unassembled WGS sequence"/>
</dbReference>
<dbReference type="Ensembl" id="ENSCMIT00000029013.1">
    <property type="protein sequence ID" value="ENSCMIP00000028561.1"/>
    <property type="gene ID" value="ENSCMIG00000012384.1"/>
</dbReference>
<evidence type="ECO:0000313" key="4">
    <source>
        <dbReference type="Ensembl" id="ENSCMIP00000028561.1"/>
    </source>
</evidence>
<reference evidence="5" key="3">
    <citation type="journal article" date="2014" name="Nature">
        <title>Elephant shark genome provides unique insights into gnathostome evolution.</title>
        <authorList>
            <consortium name="International Elephant Shark Genome Sequencing Consortium"/>
            <person name="Venkatesh B."/>
            <person name="Lee A.P."/>
            <person name="Ravi V."/>
            <person name="Maurya A.K."/>
            <person name="Lian M.M."/>
            <person name="Swann J.B."/>
            <person name="Ohta Y."/>
            <person name="Flajnik M.F."/>
            <person name="Sutoh Y."/>
            <person name="Kasahara M."/>
            <person name="Hoon S."/>
            <person name="Gangu V."/>
            <person name="Roy S.W."/>
            <person name="Irimia M."/>
            <person name="Korzh V."/>
            <person name="Kondrychyn I."/>
            <person name="Lim Z.W."/>
            <person name="Tay B.H."/>
            <person name="Tohari S."/>
            <person name="Kong K.W."/>
            <person name="Ho S."/>
            <person name="Lorente-Galdos B."/>
            <person name="Quilez J."/>
            <person name="Marques-Bonet T."/>
            <person name="Raney B.J."/>
            <person name="Ingham P.W."/>
            <person name="Tay A."/>
            <person name="Hillier L.W."/>
            <person name="Minx P."/>
            <person name="Boehm T."/>
            <person name="Wilson R.K."/>
            <person name="Brenner S."/>
            <person name="Warren W.C."/>
        </authorList>
    </citation>
    <scope>NUCLEOTIDE SEQUENCE [LARGE SCALE GENOMIC DNA]</scope>
</reference>
<dbReference type="AlphaFoldDB" id="A0A4W3IM14"/>
<reference evidence="4" key="4">
    <citation type="submission" date="2025-08" db="UniProtKB">
        <authorList>
            <consortium name="Ensembl"/>
        </authorList>
    </citation>
    <scope>IDENTIFICATION</scope>
</reference>
<dbReference type="Gene3D" id="6.10.140.390">
    <property type="match status" value="1"/>
</dbReference>
<keyword evidence="5" id="KW-1185">Reference proteome</keyword>
<dbReference type="GO" id="GO:0005737">
    <property type="term" value="C:cytoplasm"/>
    <property type="evidence" value="ECO:0007669"/>
    <property type="project" value="TreeGrafter"/>
</dbReference>
<dbReference type="STRING" id="7868.ENSCMIP00000028561"/>
<dbReference type="GeneTree" id="ENSGT00940000156120"/>
<dbReference type="GO" id="GO:0019208">
    <property type="term" value="F:phosphatase regulator activity"/>
    <property type="evidence" value="ECO:0007669"/>
    <property type="project" value="TreeGrafter"/>
</dbReference>
<dbReference type="InParanoid" id="A0A4W3IM14"/>
<proteinExistence type="predicted"/>
<dbReference type="GO" id="GO:0004857">
    <property type="term" value="F:enzyme inhibitor activity"/>
    <property type="evidence" value="ECO:0007669"/>
    <property type="project" value="TreeGrafter"/>
</dbReference>
<protein>
    <submittedName>
        <fullName evidence="4">Uncharacterized protein</fullName>
    </submittedName>
</protein>
<feature type="compositionally biased region" description="Basic and acidic residues" evidence="3">
    <location>
        <begin position="62"/>
        <end position="71"/>
    </location>
</feature>
<feature type="compositionally biased region" description="Basic residues" evidence="3">
    <location>
        <begin position="72"/>
        <end position="82"/>
    </location>
</feature>
<dbReference type="InterPro" id="IPR051226">
    <property type="entry name" value="PP1_Regulatory_Subunit"/>
</dbReference>
<dbReference type="PANTHER" id="PTHR24179">
    <property type="entry name" value="PROTEIN PHOSPHATASE 1 REGULATORY SUBUNIT 12"/>
    <property type="match status" value="1"/>
</dbReference>
<reference evidence="5" key="1">
    <citation type="journal article" date="2006" name="Science">
        <title>Ancient noncoding elements conserved in the human genome.</title>
        <authorList>
            <person name="Venkatesh B."/>
            <person name="Kirkness E.F."/>
            <person name="Loh Y.H."/>
            <person name="Halpern A.L."/>
            <person name="Lee A.P."/>
            <person name="Johnson J."/>
            <person name="Dandona N."/>
            <person name="Viswanathan L.D."/>
            <person name="Tay A."/>
            <person name="Venter J.C."/>
            <person name="Strausberg R.L."/>
            <person name="Brenner S."/>
        </authorList>
    </citation>
    <scope>NUCLEOTIDE SEQUENCE [LARGE SCALE GENOMIC DNA]</scope>
</reference>
<organism evidence="4 5">
    <name type="scientific">Callorhinchus milii</name>
    <name type="common">Ghost shark</name>
    <dbReference type="NCBI Taxonomy" id="7868"/>
    <lineage>
        <taxon>Eukaryota</taxon>
        <taxon>Metazoa</taxon>
        <taxon>Chordata</taxon>
        <taxon>Craniata</taxon>
        <taxon>Vertebrata</taxon>
        <taxon>Chondrichthyes</taxon>
        <taxon>Holocephali</taxon>
        <taxon>Chimaeriformes</taxon>
        <taxon>Callorhinchidae</taxon>
        <taxon>Callorhinchus</taxon>
    </lineage>
</organism>
<evidence type="ECO:0000313" key="5">
    <source>
        <dbReference type="Proteomes" id="UP000314986"/>
    </source>
</evidence>